<evidence type="ECO:0000256" key="1">
    <source>
        <dbReference type="ARBA" id="ARBA00022801"/>
    </source>
</evidence>
<feature type="compositionally biased region" description="Basic and acidic residues" evidence="2">
    <location>
        <begin position="675"/>
        <end position="684"/>
    </location>
</feature>
<dbReference type="Gene3D" id="3.40.50.1820">
    <property type="entry name" value="alpha/beta hydrolase"/>
    <property type="match status" value="1"/>
</dbReference>
<feature type="domain" description="Alpha/beta hydrolase fold-3" evidence="3">
    <location>
        <begin position="149"/>
        <end position="267"/>
    </location>
</feature>
<gene>
    <name evidence="4" type="ORF">SEUCBS140593_001749</name>
</gene>
<dbReference type="EMBL" id="CAWUHD010000010">
    <property type="protein sequence ID" value="CAK7213149.1"/>
    <property type="molecule type" value="Genomic_DNA"/>
</dbReference>
<comment type="caution">
    <text evidence="4">The sequence shown here is derived from an EMBL/GenBank/DDBJ whole genome shotgun (WGS) entry which is preliminary data.</text>
</comment>
<dbReference type="Proteomes" id="UP001642482">
    <property type="component" value="Unassembled WGS sequence"/>
</dbReference>
<sequence>MVLNTVSVTMAVYPTMVSTFFSHYLKRGPRRQRPTAHLPYDQGLHLVRTFLTYASHHTVEEVQAFMSQWVPAPSWIRLEIVTISDEHLAHAAAIIETQLGPEGIRLVGGKKWWQWRKPKNPLQAEWIEMKSNYAERKKNDKGKPARRVMFYVHGGAYYMGSVDEHRYQLQRHARKLKARVFAPRYRLAPQFPFPCGMHDCLGAYLHLLSLQENDASTIVLAGDSAGGGMVLSLLCIMRDRGIPLPAGAILISPWVDLTHSFPSLTIESKFDYIPSHGFHQRTSMAWPPPSAAVLDEMHKMNKKARADYHAIKKHSGNGDGEITPPAPLSAEEEAAEEEAAVNMFAANNLRLVADDGTQEIIVNEQIQLYTTNNMLEHPLVSPALQPTLGGLPPLLVIVGGGELLRDEQMFIAHKCADPVKYASPNLSEEAKAQVARYPPTDVQLQVWDDLCHVAPTLSFTRPAKFMFRSIAQFGAWALARAQKTEIDILDDDAISVISASSSDLEVPADGASPAASAEATNGNADKKSKKGKATETNPGEHIGKAGDPLPPFKHHMIRQRVTRHGDVYELAPPTELLGTKMFLERPHHVGVPKQGPVEKWTNARKQWESRYSRDASKVLKKRLRDAAIGFESFGPGEHPPPSALASRIKIGEDLTDYSVRKQNRGLAMWANWGSKHDESTMEREQDADEKDAEEAQKVAAAAAAEPAPYAASAADASSLRGRDQTAAPATAARTDDRSRSRRRIVRDENQAGDKDEPVPVPPVTLENGTSNGTANVTANVTANGTAKGTANGAIAAKTDGLLSPYDAASAAGAAEGAGSTGKRPFVNGIAVPFTLNKEAETASMVTLQSAADVSSTQISSSQTSPTSAETLK</sequence>
<feature type="compositionally biased region" description="Low complexity" evidence="2">
    <location>
        <begin position="697"/>
        <end position="717"/>
    </location>
</feature>
<keyword evidence="1" id="KW-0378">Hydrolase</keyword>
<proteinExistence type="predicted"/>
<feature type="domain" description="Alpha/beta hydrolase fold-3" evidence="3">
    <location>
        <begin position="365"/>
        <end position="416"/>
    </location>
</feature>
<keyword evidence="5" id="KW-1185">Reference proteome</keyword>
<evidence type="ECO:0000259" key="3">
    <source>
        <dbReference type="Pfam" id="PF07859"/>
    </source>
</evidence>
<organism evidence="4 5">
    <name type="scientific">Sporothrix eucalyptigena</name>
    <dbReference type="NCBI Taxonomy" id="1812306"/>
    <lineage>
        <taxon>Eukaryota</taxon>
        <taxon>Fungi</taxon>
        <taxon>Dikarya</taxon>
        <taxon>Ascomycota</taxon>
        <taxon>Pezizomycotina</taxon>
        <taxon>Sordariomycetes</taxon>
        <taxon>Sordariomycetidae</taxon>
        <taxon>Ophiostomatales</taxon>
        <taxon>Ophiostomataceae</taxon>
        <taxon>Sporothrix</taxon>
    </lineage>
</organism>
<feature type="compositionally biased region" description="Basic and acidic residues" evidence="2">
    <location>
        <begin position="745"/>
        <end position="757"/>
    </location>
</feature>
<evidence type="ECO:0000313" key="5">
    <source>
        <dbReference type="Proteomes" id="UP001642482"/>
    </source>
</evidence>
<accession>A0ABP0B1E3</accession>
<evidence type="ECO:0000256" key="2">
    <source>
        <dbReference type="SAM" id="MobiDB-lite"/>
    </source>
</evidence>
<dbReference type="InterPro" id="IPR029058">
    <property type="entry name" value="AB_hydrolase_fold"/>
</dbReference>
<feature type="region of interest" description="Disordered" evidence="2">
    <location>
        <begin position="675"/>
        <end position="776"/>
    </location>
</feature>
<dbReference type="Pfam" id="PF07859">
    <property type="entry name" value="Abhydrolase_3"/>
    <property type="match status" value="2"/>
</dbReference>
<dbReference type="SUPFAM" id="SSF53474">
    <property type="entry name" value="alpha/beta-Hydrolases"/>
    <property type="match status" value="1"/>
</dbReference>
<feature type="compositionally biased region" description="Low complexity" evidence="2">
    <location>
        <begin position="767"/>
        <end position="776"/>
    </location>
</feature>
<name>A0ABP0B1E3_9PEZI</name>
<feature type="compositionally biased region" description="Low complexity" evidence="2">
    <location>
        <begin position="854"/>
        <end position="872"/>
    </location>
</feature>
<dbReference type="InterPro" id="IPR050300">
    <property type="entry name" value="GDXG_lipolytic_enzyme"/>
</dbReference>
<feature type="compositionally biased region" description="Low complexity" evidence="2">
    <location>
        <begin position="504"/>
        <end position="519"/>
    </location>
</feature>
<reference evidence="4 5" key="1">
    <citation type="submission" date="2024-01" db="EMBL/GenBank/DDBJ databases">
        <authorList>
            <person name="Allen C."/>
            <person name="Tagirdzhanova G."/>
        </authorList>
    </citation>
    <scope>NUCLEOTIDE SEQUENCE [LARGE SCALE GENOMIC DNA]</scope>
</reference>
<dbReference type="PANTHER" id="PTHR48081:SF19">
    <property type="entry name" value="AB HYDROLASE SUPERFAMILY PROTEIN C4A8.06C"/>
    <property type="match status" value="1"/>
</dbReference>
<protein>
    <recommendedName>
        <fullName evidence="3">Alpha/beta hydrolase fold-3 domain-containing protein</fullName>
    </recommendedName>
</protein>
<dbReference type="PANTHER" id="PTHR48081">
    <property type="entry name" value="AB HYDROLASE SUPERFAMILY PROTEIN C4A8.06C"/>
    <property type="match status" value="1"/>
</dbReference>
<dbReference type="InterPro" id="IPR013094">
    <property type="entry name" value="AB_hydrolase_3"/>
</dbReference>
<feature type="region of interest" description="Disordered" evidence="2">
    <location>
        <begin position="848"/>
        <end position="872"/>
    </location>
</feature>
<evidence type="ECO:0000313" key="4">
    <source>
        <dbReference type="EMBL" id="CAK7213149.1"/>
    </source>
</evidence>
<feature type="region of interest" description="Disordered" evidence="2">
    <location>
        <begin position="504"/>
        <end position="551"/>
    </location>
</feature>